<name>A0A6I2QZL4_FLAPL</name>
<dbReference type="InterPro" id="IPR006944">
    <property type="entry name" value="Phage/GTA_portal"/>
</dbReference>
<accession>A0A6I2QZL4</accession>
<reference evidence="3 4" key="1">
    <citation type="journal article" date="2019" name="Nat. Med.">
        <title>A library of human gut bacterial isolates paired with longitudinal multiomics data enables mechanistic microbiome research.</title>
        <authorList>
            <person name="Poyet M."/>
            <person name="Groussin M."/>
            <person name="Gibbons S.M."/>
            <person name="Avila-Pacheco J."/>
            <person name="Jiang X."/>
            <person name="Kearney S.M."/>
            <person name="Perrotta A.R."/>
            <person name="Berdy B."/>
            <person name="Zhao S."/>
            <person name="Lieberman T.D."/>
            <person name="Swanson P.K."/>
            <person name="Smith M."/>
            <person name="Roesemann S."/>
            <person name="Alexander J.E."/>
            <person name="Rich S.A."/>
            <person name="Livny J."/>
            <person name="Vlamakis H."/>
            <person name="Clish C."/>
            <person name="Bullock K."/>
            <person name="Deik A."/>
            <person name="Scott J."/>
            <person name="Pierce K.A."/>
            <person name="Xavier R.J."/>
            <person name="Alm E.J."/>
        </authorList>
    </citation>
    <scope>NUCLEOTIDE SEQUENCE [LARGE SCALE GENOMIC DNA]</scope>
    <source>
        <strain evidence="3 4">BIOML-A2</strain>
    </source>
</reference>
<evidence type="ECO:0000256" key="1">
    <source>
        <dbReference type="SAM" id="MobiDB-lite"/>
    </source>
</evidence>
<proteinExistence type="predicted"/>
<comment type="caution">
    <text evidence="3">The sequence shown here is derived from an EMBL/GenBank/DDBJ whole genome shotgun (WGS) entry which is preliminary data.</text>
</comment>
<dbReference type="Pfam" id="PF04860">
    <property type="entry name" value="Phage_portal"/>
    <property type="match status" value="1"/>
</dbReference>
<dbReference type="Pfam" id="PF04233">
    <property type="entry name" value="Phage_Mu_F"/>
    <property type="match status" value="1"/>
</dbReference>
<gene>
    <name evidence="3" type="ORF">GKE97_09400</name>
</gene>
<evidence type="ECO:0000259" key="2">
    <source>
        <dbReference type="Pfam" id="PF04233"/>
    </source>
</evidence>
<feature type="region of interest" description="Disordered" evidence="1">
    <location>
        <begin position="415"/>
        <end position="442"/>
    </location>
</feature>
<dbReference type="EMBL" id="WKPR01000007">
    <property type="protein sequence ID" value="MSB19734.1"/>
    <property type="molecule type" value="Genomic_DNA"/>
</dbReference>
<organism evidence="3 4">
    <name type="scientific">Flavonifractor plautii</name>
    <name type="common">Fusobacterium plautii</name>
    <dbReference type="NCBI Taxonomy" id="292800"/>
    <lineage>
        <taxon>Bacteria</taxon>
        <taxon>Bacillati</taxon>
        <taxon>Bacillota</taxon>
        <taxon>Clostridia</taxon>
        <taxon>Eubacteriales</taxon>
        <taxon>Oscillospiraceae</taxon>
        <taxon>Flavonifractor</taxon>
    </lineage>
</organism>
<dbReference type="NCBIfam" id="TIGR01537">
    <property type="entry name" value="portal_HK97"/>
    <property type="match status" value="1"/>
</dbReference>
<feature type="domain" description="Phage head morphogenesis" evidence="2">
    <location>
        <begin position="603"/>
        <end position="717"/>
    </location>
</feature>
<dbReference type="InterPro" id="IPR006427">
    <property type="entry name" value="Portal_HK97"/>
</dbReference>
<protein>
    <submittedName>
        <fullName evidence="3">Phage portal protein</fullName>
    </submittedName>
</protein>
<dbReference type="Proteomes" id="UP000434475">
    <property type="component" value="Unassembled WGS sequence"/>
</dbReference>
<evidence type="ECO:0000313" key="3">
    <source>
        <dbReference type="EMBL" id="MSB19734.1"/>
    </source>
</evidence>
<evidence type="ECO:0000313" key="4">
    <source>
        <dbReference type="Proteomes" id="UP000434475"/>
    </source>
</evidence>
<dbReference type="InterPro" id="IPR006528">
    <property type="entry name" value="Phage_head_morphogenesis_dom"/>
</dbReference>
<sequence length="721" mass="80940">MLPRWTNPPERNTQEWIDAFRTNPRLSVVERIASDLSFAEGKLYRVDENGDEQELTHHPFLDFWANPNPLHEMSNAALWRLLEIYLKLKGEGYFIMEKSPLGVPVELWPVPVHWVQMTPYLDHPYYTVRLTNGLLMNVSVDDMFVMKDLNPIDPFKRGLGQSEALADEIETDEYAAKFQKRFFFNDATPNLIIGMPKSTPEQRQRFRSEWLERFRGVFQSHGVATVNGEVTVNKVGDSMKDMDMVNGRTFLRNAVLEHFGVPREIMGITESSNRATSEAAQFIYAQNVLMPNLRRREEAINNQIIPYFGNDLVWRFDDIIPRNQEFDKALGIDGWNAGLLTKDEAREKLGMPPALVGGDVYKTQFSDVYIREDDDPVAISTAAANLQYAESAPPLETGGEQDIEITDNGIPLDAENGAEGTGDGAEGIEIVSSKGTSPEERKNLQVQAAQRALLQAEREQTQRFEIATLKYLREQGRRVSNAMGGTTKDERSVWDILMGAIPGYDPNSEDAAEQSAAAWSSLSEADRTRLVSAFTLGLIDWPQEETALLNIFEPLWKESYDKGAGVSAKLYNLQAVQRPELISTAKLRGGVRVKGITETTQQSIARIVSAGLEHGDSRATIAKQIEQEMQTTASRARTIATQECNTSLLTGHYDMMRKAGAAWKTWHVANMSAARPSHKRLNGERVPIDAKFSNGLMRPCDPDCTDPAEVVNCHCFLTFDK</sequence>
<dbReference type="AlphaFoldDB" id="A0A6I2QZL4"/>